<dbReference type="Pfam" id="PF00071">
    <property type="entry name" value="Ras"/>
    <property type="match status" value="1"/>
</dbReference>
<dbReference type="AlphaFoldDB" id="A0A5J4U5G3"/>
<gene>
    <name evidence="3" type="ORF">EZS28_039261</name>
</gene>
<dbReference type="SUPFAM" id="SSF52540">
    <property type="entry name" value="P-loop containing nucleoside triphosphate hydrolases"/>
    <property type="match status" value="1"/>
</dbReference>
<organism evidence="3 4">
    <name type="scientific">Streblomastix strix</name>
    <dbReference type="NCBI Taxonomy" id="222440"/>
    <lineage>
        <taxon>Eukaryota</taxon>
        <taxon>Metamonada</taxon>
        <taxon>Preaxostyla</taxon>
        <taxon>Oxymonadida</taxon>
        <taxon>Streblomastigidae</taxon>
        <taxon>Streblomastix</taxon>
    </lineage>
</organism>
<accession>A0A5J4U5G3</accession>
<protein>
    <submittedName>
        <fullName evidence="3">Putative rho family protein</fullName>
    </submittedName>
</protein>
<sequence>MSGTKEIKIIVVGGTSQQRIQFLVSYTQNKYTENYVCTVFDNYESLQHVDGITYQLYLEDSSYQEGQDKIRALSFPDADVFLILFSIVEPCQLREVEKTV</sequence>
<name>A0A5J4U5G3_9EUKA</name>
<proteinExistence type="predicted"/>
<dbReference type="GO" id="GO:0003924">
    <property type="term" value="F:GTPase activity"/>
    <property type="evidence" value="ECO:0007669"/>
    <property type="project" value="InterPro"/>
</dbReference>
<keyword evidence="2" id="KW-0342">GTP-binding</keyword>
<evidence type="ECO:0000256" key="2">
    <source>
        <dbReference type="ARBA" id="ARBA00023134"/>
    </source>
</evidence>
<dbReference type="GO" id="GO:0005525">
    <property type="term" value="F:GTP binding"/>
    <property type="evidence" value="ECO:0007669"/>
    <property type="project" value="UniProtKB-KW"/>
</dbReference>
<evidence type="ECO:0000313" key="4">
    <source>
        <dbReference type="Proteomes" id="UP000324800"/>
    </source>
</evidence>
<dbReference type="Proteomes" id="UP000324800">
    <property type="component" value="Unassembled WGS sequence"/>
</dbReference>
<dbReference type="InterPro" id="IPR027417">
    <property type="entry name" value="P-loop_NTPase"/>
</dbReference>
<comment type="caution">
    <text evidence="3">The sequence shown here is derived from an EMBL/GenBank/DDBJ whole genome shotgun (WGS) entry which is preliminary data.</text>
</comment>
<dbReference type="GO" id="GO:0007264">
    <property type="term" value="P:small GTPase-mediated signal transduction"/>
    <property type="evidence" value="ECO:0007669"/>
    <property type="project" value="InterPro"/>
</dbReference>
<evidence type="ECO:0000256" key="1">
    <source>
        <dbReference type="ARBA" id="ARBA00022741"/>
    </source>
</evidence>
<keyword evidence="1" id="KW-0547">Nucleotide-binding</keyword>
<dbReference type="EMBL" id="SNRW01020696">
    <property type="protein sequence ID" value="KAA6365212.1"/>
    <property type="molecule type" value="Genomic_DNA"/>
</dbReference>
<evidence type="ECO:0000313" key="3">
    <source>
        <dbReference type="EMBL" id="KAA6365212.1"/>
    </source>
</evidence>
<dbReference type="SMART" id="SM00174">
    <property type="entry name" value="RHO"/>
    <property type="match status" value="1"/>
</dbReference>
<dbReference type="Gene3D" id="3.40.50.300">
    <property type="entry name" value="P-loop containing nucleotide triphosphate hydrolases"/>
    <property type="match status" value="1"/>
</dbReference>
<feature type="non-terminal residue" evidence="3">
    <location>
        <position position="100"/>
    </location>
</feature>
<dbReference type="PANTHER" id="PTHR24072">
    <property type="entry name" value="RHO FAMILY GTPASE"/>
    <property type="match status" value="1"/>
</dbReference>
<dbReference type="InterPro" id="IPR001806">
    <property type="entry name" value="Small_GTPase"/>
</dbReference>
<dbReference type="OrthoDB" id="8830751at2759"/>
<reference evidence="3 4" key="1">
    <citation type="submission" date="2019-03" db="EMBL/GenBank/DDBJ databases">
        <title>Single cell metagenomics reveals metabolic interactions within the superorganism composed of flagellate Streblomastix strix and complex community of Bacteroidetes bacteria on its surface.</title>
        <authorList>
            <person name="Treitli S.C."/>
            <person name="Kolisko M."/>
            <person name="Husnik F."/>
            <person name="Keeling P."/>
            <person name="Hampl V."/>
        </authorList>
    </citation>
    <scope>NUCLEOTIDE SEQUENCE [LARGE SCALE GENOMIC DNA]</scope>
    <source>
        <strain evidence="3">ST1C</strain>
    </source>
</reference>
<dbReference type="InterPro" id="IPR003578">
    <property type="entry name" value="Small_GTPase_Rho"/>
</dbReference>